<name>A0ABW5DB92_9HYPH</name>
<gene>
    <name evidence="13 14" type="primary">lpxK</name>
    <name evidence="14" type="ORF">ACFSMZ_00960</name>
</gene>
<evidence type="ECO:0000256" key="6">
    <source>
        <dbReference type="ARBA" id="ARBA00022556"/>
    </source>
</evidence>
<dbReference type="SUPFAM" id="SSF52540">
    <property type="entry name" value="P-loop containing nucleoside triphosphate hydrolases"/>
    <property type="match status" value="1"/>
</dbReference>
<dbReference type="EC" id="2.7.1.130" evidence="3 13"/>
<keyword evidence="7 13" id="KW-0808">Transferase</keyword>
<keyword evidence="8 13" id="KW-0547">Nucleotide-binding</keyword>
<evidence type="ECO:0000256" key="11">
    <source>
        <dbReference type="ARBA" id="ARBA00023098"/>
    </source>
</evidence>
<evidence type="ECO:0000256" key="12">
    <source>
        <dbReference type="ARBA" id="ARBA00029757"/>
    </source>
</evidence>
<evidence type="ECO:0000256" key="10">
    <source>
        <dbReference type="ARBA" id="ARBA00022840"/>
    </source>
</evidence>
<evidence type="ECO:0000256" key="13">
    <source>
        <dbReference type="HAMAP-Rule" id="MF_00409"/>
    </source>
</evidence>
<sequence>MAGAAPDFWWRKADWRSAALRPLAAVYGAVAAHRMRHAPRVPVEVPVLCVGNFTVGGEGKTPVAIALARKAREMGLNPGFLSRGHGGAHGGLHRVDASGDDAAMVGDEPLLLARAAPTVVARDRVDGARRLIGEGCDLIIMDDGFQSAHLAMDFALMVMDARRGLGNGLVLPAGPLRAPLDEQMRHADALLCMGEGDGAQDVPNRFERAGKAVFRAAVQPVNVDDFRGRRVLAFAGIGNPSKFFDSLRSAGAEVAVARPFPDHHPYTHAELQALLAEAEAQGLALVTTEKDLVRISTGTGTGAALREKILCLRIEAVFSGQDDAARIIEQTISRGRERIGRSGRD</sequence>
<protein>
    <recommendedName>
        <fullName evidence="4 13">Tetraacyldisaccharide 4'-kinase</fullName>
        <ecNumber evidence="3 13">2.7.1.130</ecNumber>
    </recommendedName>
    <alternativeName>
        <fullName evidence="12 13">Lipid A 4'-kinase</fullName>
    </alternativeName>
</protein>
<evidence type="ECO:0000256" key="4">
    <source>
        <dbReference type="ARBA" id="ARBA00016436"/>
    </source>
</evidence>
<dbReference type="NCBIfam" id="TIGR00682">
    <property type="entry name" value="lpxK"/>
    <property type="match status" value="1"/>
</dbReference>
<evidence type="ECO:0000256" key="8">
    <source>
        <dbReference type="ARBA" id="ARBA00022741"/>
    </source>
</evidence>
<keyword evidence="15" id="KW-1185">Reference proteome</keyword>
<evidence type="ECO:0000313" key="15">
    <source>
        <dbReference type="Proteomes" id="UP001597373"/>
    </source>
</evidence>
<organism evidence="14 15">
    <name type="scientific">Chelativorans composti</name>
    <dbReference type="NCBI Taxonomy" id="768533"/>
    <lineage>
        <taxon>Bacteria</taxon>
        <taxon>Pseudomonadati</taxon>
        <taxon>Pseudomonadota</taxon>
        <taxon>Alphaproteobacteria</taxon>
        <taxon>Hyphomicrobiales</taxon>
        <taxon>Phyllobacteriaceae</taxon>
        <taxon>Chelativorans</taxon>
    </lineage>
</organism>
<dbReference type="Pfam" id="PF02606">
    <property type="entry name" value="LpxK"/>
    <property type="match status" value="1"/>
</dbReference>
<evidence type="ECO:0000256" key="1">
    <source>
        <dbReference type="ARBA" id="ARBA00002274"/>
    </source>
</evidence>
<accession>A0ABW5DB92</accession>
<dbReference type="HAMAP" id="MF_00409">
    <property type="entry name" value="LpxK"/>
    <property type="match status" value="1"/>
</dbReference>
<evidence type="ECO:0000256" key="9">
    <source>
        <dbReference type="ARBA" id="ARBA00022777"/>
    </source>
</evidence>
<comment type="similarity">
    <text evidence="13">Belongs to the LpxK family.</text>
</comment>
<evidence type="ECO:0000256" key="7">
    <source>
        <dbReference type="ARBA" id="ARBA00022679"/>
    </source>
</evidence>
<keyword evidence="10 13" id="KW-0067">ATP-binding</keyword>
<keyword evidence="11 13" id="KW-0443">Lipid metabolism</keyword>
<dbReference type="PANTHER" id="PTHR42724:SF1">
    <property type="entry name" value="TETRAACYLDISACCHARIDE 4'-KINASE, MITOCHONDRIAL-RELATED"/>
    <property type="match status" value="1"/>
</dbReference>
<proteinExistence type="inferred from homology"/>
<dbReference type="Proteomes" id="UP001597373">
    <property type="component" value="Unassembled WGS sequence"/>
</dbReference>
<dbReference type="InterPro" id="IPR003758">
    <property type="entry name" value="LpxK"/>
</dbReference>
<keyword evidence="9 13" id="KW-0418">Kinase</keyword>
<evidence type="ECO:0000313" key="14">
    <source>
        <dbReference type="EMBL" id="MFD2258338.1"/>
    </source>
</evidence>
<dbReference type="GO" id="GO:0009029">
    <property type="term" value="F:lipid-A 4'-kinase activity"/>
    <property type="evidence" value="ECO:0007669"/>
    <property type="project" value="UniProtKB-EC"/>
</dbReference>
<comment type="pathway">
    <text evidence="2 13">Glycolipid biosynthesis; lipid IV(A) biosynthesis; lipid IV(A) from (3R)-3-hydroxytetradecanoyl-[acyl-carrier-protein] and UDP-N-acetyl-alpha-D-glucosamine: step 6/6.</text>
</comment>
<evidence type="ECO:0000256" key="5">
    <source>
        <dbReference type="ARBA" id="ARBA00022516"/>
    </source>
</evidence>
<reference evidence="15" key="1">
    <citation type="journal article" date="2019" name="Int. J. Syst. Evol. Microbiol.">
        <title>The Global Catalogue of Microorganisms (GCM) 10K type strain sequencing project: providing services to taxonomists for standard genome sequencing and annotation.</title>
        <authorList>
            <consortium name="The Broad Institute Genomics Platform"/>
            <consortium name="The Broad Institute Genome Sequencing Center for Infectious Disease"/>
            <person name="Wu L."/>
            <person name="Ma J."/>
        </authorList>
    </citation>
    <scope>NUCLEOTIDE SEQUENCE [LARGE SCALE GENOMIC DNA]</scope>
    <source>
        <strain evidence="15">KCTC 23707</strain>
    </source>
</reference>
<dbReference type="InterPro" id="IPR027417">
    <property type="entry name" value="P-loop_NTPase"/>
</dbReference>
<dbReference type="EMBL" id="JBHUIR010000005">
    <property type="protein sequence ID" value="MFD2258338.1"/>
    <property type="molecule type" value="Genomic_DNA"/>
</dbReference>
<comment type="catalytic activity">
    <reaction evidence="13">
        <text>a lipid A disaccharide + ATP = a lipid IVA + ADP + H(+)</text>
        <dbReference type="Rhea" id="RHEA:67840"/>
        <dbReference type="ChEBI" id="CHEBI:15378"/>
        <dbReference type="ChEBI" id="CHEBI:30616"/>
        <dbReference type="ChEBI" id="CHEBI:176343"/>
        <dbReference type="ChEBI" id="CHEBI:176425"/>
        <dbReference type="ChEBI" id="CHEBI:456216"/>
        <dbReference type="EC" id="2.7.1.130"/>
    </reaction>
</comment>
<keyword evidence="6 13" id="KW-0441">Lipid A biosynthesis</keyword>
<comment type="caution">
    <text evidence="14">The sequence shown here is derived from an EMBL/GenBank/DDBJ whole genome shotgun (WGS) entry which is preliminary data.</text>
</comment>
<dbReference type="RefSeq" id="WP_378187782.1">
    <property type="nucleotide sequence ID" value="NZ_BAABGS010000073.1"/>
</dbReference>
<comment type="function">
    <text evidence="1 13">Transfers the gamma-phosphate of ATP to the 4'-position of a tetraacyldisaccharide 1-phosphate intermediate (termed DS-1-P) to form tetraacyldisaccharide 1,4'-bis-phosphate (lipid IVA).</text>
</comment>
<dbReference type="PANTHER" id="PTHR42724">
    <property type="entry name" value="TETRAACYLDISACCHARIDE 4'-KINASE"/>
    <property type="match status" value="1"/>
</dbReference>
<evidence type="ECO:0000256" key="3">
    <source>
        <dbReference type="ARBA" id="ARBA00012071"/>
    </source>
</evidence>
<evidence type="ECO:0000256" key="2">
    <source>
        <dbReference type="ARBA" id="ARBA00004870"/>
    </source>
</evidence>
<keyword evidence="5 13" id="KW-0444">Lipid biosynthesis</keyword>
<feature type="binding site" evidence="13">
    <location>
        <begin position="54"/>
        <end position="61"/>
    </location>
    <ligand>
        <name>ATP</name>
        <dbReference type="ChEBI" id="CHEBI:30616"/>
    </ligand>
</feature>